<dbReference type="AlphaFoldDB" id="A0A7M2RE31"/>
<dbReference type="EMBL" id="CP063304">
    <property type="protein sequence ID" value="QOV18241.1"/>
    <property type="molecule type" value="Genomic_DNA"/>
</dbReference>
<dbReference type="PANTHER" id="PTHR43085:SF57">
    <property type="entry name" value="CARBOHYDRATE KINASE PFKB DOMAIN-CONTAINING PROTEIN"/>
    <property type="match status" value="1"/>
</dbReference>
<evidence type="ECO:0000256" key="3">
    <source>
        <dbReference type="ARBA" id="ARBA00022777"/>
    </source>
</evidence>
<dbReference type="InterPro" id="IPR029056">
    <property type="entry name" value="Ribokinase-like"/>
</dbReference>
<evidence type="ECO:0000313" key="6">
    <source>
        <dbReference type="Proteomes" id="UP000593601"/>
    </source>
</evidence>
<keyword evidence="3 5" id="KW-0418">Kinase</keyword>
<comment type="similarity">
    <text evidence="1">Belongs to the carbohydrate kinase PfkB family.</text>
</comment>
<organism evidence="5 6">
    <name type="scientific">Blautia liquoris</name>
    <dbReference type="NCBI Taxonomy" id="2779518"/>
    <lineage>
        <taxon>Bacteria</taxon>
        <taxon>Bacillati</taxon>
        <taxon>Bacillota</taxon>
        <taxon>Clostridia</taxon>
        <taxon>Lachnospirales</taxon>
        <taxon>Lachnospiraceae</taxon>
        <taxon>Blautia</taxon>
    </lineage>
</organism>
<keyword evidence="6" id="KW-1185">Reference proteome</keyword>
<dbReference type="Pfam" id="PF00294">
    <property type="entry name" value="PfkB"/>
    <property type="match status" value="1"/>
</dbReference>
<evidence type="ECO:0000256" key="1">
    <source>
        <dbReference type="ARBA" id="ARBA00010688"/>
    </source>
</evidence>
<name>A0A7M2RE31_9FIRM</name>
<keyword evidence="2" id="KW-0808">Transferase</keyword>
<dbReference type="GO" id="GO:0016301">
    <property type="term" value="F:kinase activity"/>
    <property type="evidence" value="ECO:0007669"/>
    <property type="project" value="UniProtKB-KW"/>
</dbReference>
<reference evidence="5 6" key="1">
    <citation type="submission" date="2020-10" db="EMBL/GenBank/DDBJ databases">
        <title>Blautia liquoris sp.nov., isolated from the mud in a fermentation cellar used for the production of Chinese strong-flavoured liquor.</title>
        <authorList>
            <person name="Lu L."/>
        </authorList>
    </citation>
    <scope>NUCLEOTIDE SEQUENCE [LARGE SCALE GENOMIC DNA]</scope>
    <source>
        <strain evidence="5 6">LZLJ-3</strain>
    </source>
</reference>
<dbReference type="PANTHER" id="PTHR43085">
    <property type="entry name" value="HEXOKINASE FAMILY MEMBER"/>
    <property type="match status" value="1"/>
</dbReference>
<dbReference type="RefSeq" id="WP_193734603.1">
    <property type="nucleotide sequence ID" value="NZ_CP063304.1"/>
</dbReference>
<accession>A0A7M2RE31</accession>
<sequence>MDREFDLLSMGEILLRLSPPDNERIVRGDTFVKQVGGAELNVVSGVSFLGLRTGIISKLPDNPLGTYAKNKVRFCGVSDDYLVYDEDSDARLGIYYYENGAFPRKPRVVYDRRHASFCKINVCDLPKSLYTSSRCFHTSGITLALSKQSRDTAIEVMRRMKENGTMISFDVNFRGNLWTGEEARVCIEEILPLVDVFFCSEETARLTFHKEGDVKTIMKSFTDDYPISVVASTQRIVHSPKEHTFGSMIYSKKDDRFYEEEPYRHIEVVDRIGSGDAYCSGALYGLLAYNNDCQKALEYGNATGAVKNTIPGDLPSSDLKEINRIILNHKNTGPQLEMDR</sequence>
<gene>
    <name evidence="5" type="ORF">INP51_09370</name>
</gene>
<dbReference type="Proteomes" id="UP000593601">
    <property type="component" value="Chromosome"/>
</dbReference>
<evidence type="ECO:0000256" key="2">
    <source>
        <dbReference type="ARBA" id="ARBA00022679"/>
    </source>
</evidence>
<protein>
    <submittedName>
        <fullName evidence="5">Sugar kinase</fullName>
    </submittedName>
</protein>
<dbReference type="KEGG" id="bliq:INP51_09370"/>
<evidence type="ECO:0000313" key="5">
    <source>
        <dbReference type="EMBL" id="QOV18241.1"/>
    </source>
</evidence>
<dbReference type="CDD" id="cd01166">
    <property type="entry name" value="KdgK"/>
    <property type="match status" value="1"/>
</dbReference>
<evidence type="ECO:0000259" key="4">
    <source>
        <dbReference type="Pfam" id="PF00294"/>
    </source>
</evidence>
<dbReference type="InterPro" id="IPR050306">
    <property type="entry name" value="PfkB_Carbo_kinase"/>
</dbReference>
<dbReference type="SUPFAM" id="SSF53613">
    <property type="entry name" value="Ribokinase-like"/>
    <property type="match status" value="1"/>
</dbReference>
<dbReference type="Gene3D" id="3.40.1190.20">
    <property type="match status" value="1"/>
</dbReference>
<feature type="domain" description="Carbohydrate kinase PfkB" evidence="4">
    <location>
        <begin position="7"/>
        <end position="307"/>
    </location>
</feature>
<dbReference type="InterPro" id="IPR011611">
    <property type="entry name" value="PfkB_dom"/>
</dbReference>
<proteinExistence type="inferred from homology"/>